<sequence length="187" mass="19648">MLLDGEPSWICFLSCNLDVLFTVCILHWITKTDKTNLSRYYAETLPAAVTKTLWYQPPYASHTSWYSGGGGIGVDKPQRLPTAAATPRSNTSSNNSVPSTTTTKKLGALSSRLSIDLGGGGGGGGGGGEEVGGLYDEERRLDGAERGVGGGGTVARRELDGETLRYQGDSSDSVSVGGLPEEVNEFP</sequence>
<proteinExistence type="predicted"/>
<feature type="compositionally biased region" description="Low complexity" evidence="1">
    <location>
        <begin position="81"/>
        <end position="103"/>
    </location>
</feature>
<keyword evidence="3" id="KW-1185">Reference proteome</keyword>
<feature type="region of interest" description="Disordered" evidence="1">
    <location>
        <begin position="141"/>
        <end position="187"/>
    </location>
</feature>
<dbReference type="Proteomes" id="UP001521116">
    <property type="component" value="Unassembled WGS sequence"/>
</dbReference>
<feature type="region of interest" description="Disordered" evidence="1">
    <location>
        <begin position="76"/>
        <end position="103"/>
    </location>
</feature>
<reference evidence="2 3" key="1">
    <citation type="submission" date="2024-02" db="EMBL/GenBank/DDBJ databases">
        <title>De novo assembly and annotation of 12 fungi associated with fruit tree decline syndrome in Ontario, Canada.</title>
        <authorList>
            <person name="Sulman M."/>
            <person name="Ellouze W."/>
            <person name="Ilyukhin E."/>
        </authorList>
    </citation>
    <scope>NUCLEOTIDE SEQUENCE [LARGE SCALE GENOMIC DNA]</scope>
    <source>
        <strain evidence="2 3">M1-105</strain>
    </source>
</reference>
<evidence type="ECO:0000313" key="2">
    <source>
        <dbReference type="EMBL" id="KAL1625481.1"/>
    </source>
</evidence>
<evidence type="ECO:0008006" key="4">
    <source>
        <dbReference type="Google" id="ProtNLM"/>
    </source>
</evidence>
<evidence type="ECO:0000256" key="1">
    <source>
        <dbReference type="SAM" id="MobiDB-lite"/>
    </source>
</evidence>
<comment type="caution">
    <text evidence="2">The sequence shown here is derived from an EMBL/GenBank/DDBJ whole genome shotgun (WGS) entry which is preliminary data.</text>
</comment>
<name>A0ABR3SN57_9PEZI</name>
<organism evidence="2 3">
    <name type="scientific">Neofusicoccum ribis</name>
    <dbReference type="NCBI Taxonomy" id="45134"/>
    <lineage>
        <taxon>Eukaryota</taxon>
        <taxon>Fungi</taxon>
        <taxon>Dikarya</taxon>
        <taxon>Ascomycota</taxon>
        <taxon>Pezizomycotina</taxon>
        <taxon>Dothideomycetes</taxon>
        <taxon>Dothideomycetes incertae sedis</taxon>
        <taxon>Botryosphaeriales</taxon>
        <taxon>Botryosphaeriaceae</taxon>
        <taxon>Neofusicoccum</taxon>
    </lineage>
</organism>
<evidence type="ECO:0000313" key="3">
    <source>
        <dbReference type="Proteomes" id="UP001521116"/>
    </source>
</evidence>
<feature type="compositionally biased region" description="Low complexity" evidence="1">
    <location>
        <begin position="168"/>
        <end position="178"/>
    </location>
</feature>
<protein>
    <recommendedName>
        <fullName evidence="4">Integral membrane protein</fullName>
    </recommendedName>
</protein>
<dbReference type="EMBL" id="JAJVDC020000095">
    <property type="protein sequence ID" value="KAL1625481.1"/>
    <property type="molecule type" value="Genomic_DNA"/>
</dbReference>
<accession>A0ABR3SN57</accession>
<gene>
    <name evidence="2" type="ORF">SLS56_007375</name>
</gene>